<dbReference type="Proteomes" id="UP000066376">
    <property type="component" value="Chromosome"/>
</dbReference>
<dbReference type="AlphaFoldDB" id="A0A126R185"/>
<organism evidence="2 4">
    <name type="scientific">Methanobrevibacter olleyae</name>
    <dbReference type="NCBI Taxonomy" id="294671"/>
    <lineage>
        <taxon>Archaea</taxon>
        <taxon>Methanobacteriati</taxon>
        <taxon>Methanobacteriota</taxon>
        <taxon>Methanomada group</taxon>
        <taxon>Methanobacteria</taxon>
        <taxon>Methanobacteriales</taxon>
        <taxon>Methanobacteriaceae</taxon>
        <taxon>Methanobrevibacter</taxon>
    </lineage>
</organism>
<evidence type="ECO:0000313" key="5">
    <source>
        <dbReference type="Proteomes" id="UP000183442"/>
    </source>
</evidence>
<reference evidence="3" key="4">
    <citation type="submission" date="2016-10" db="EMBL/GenBank/DDBJ databases">
        <authorList>
            <person name="de Groot N.N."/>
        </authorList>
    </citation>
    <scope>NUCLEOTIDE SEQUENCE [LARGE SCALE GENOMIC DNA]</scope>
    <source>
        <strain evidence="3">DSM 16632</strain>
    </source>
</reference>
<gene>
    <name evidence="3" type="ORF">SAMN02910297_00182</name>
    <name evidence="2" type="ORF">YLM1_1257</name>
</gene>
<dbReference type="KEGG" id="mol:YLM1_1257"/>
<reference evidence="2 4" key="1">
    <citation type="journal article" date="2016" name="Genome Announc.">
        <title>Draft Genome Sequence of the Rumen Methanogen Methanobrevibacter olleyae YLM1.</title>
        <authorList>
            <person name="Kelly W.J."/>
            <person name="Li D."/>
            <person name="Lambie S.C."/>
            <person name="Cox F."/>
            <person name="Attwood G.T."/>
            <person name="Altermann E."/>
            <person name="Leahy S.C."/>
        </authorList>
    </citation>
    <scope>NUCLEOTIDE SEQUENCE [LARGE SCALE GENOMIC DNA]</scope>
    <source>
        <strain evidence="2 4">YLM1</strain>
    </source>
</reference>
<sequence length="115" mass="13182">MKTKEEIGEKIESLNDKIAGLKAEEESLSNELKVILAGSELQSIMLTSTLVSSEKQVEDLLEKFEQRAEELTEKYEEASAKANDELKNQIHAMIWTNDIRLDTIKWVLDKEDEEI</sequence>
<accession>A0A126R185</accession>
<reference evidence="5" key="3">
    <citation type="submission" date="2016-10" db="EMBL/GenBank/DDBJ databases">
        <authorList>
            <person name="Varghese N."/>
        </authorList>
    </citation>
    <scope>NUCLEOTIDE SEQUENCE [LARGE SCALE GENOMIC DNA]</scope>
    <source>
        <strain evidence="5">DSM 16632</strain>
    </source>
</reference>
<dbReference type="OrthoDB" id="376977at2157"/>
<reference evidence="4" key="2">
    <citation type="submission" date="2016-02" db="EMBL/GenBank/DDBJ databases">
        <title>The draft genome sequence of the rumen methanogen Methanobrevibacter olleyae YLM1.</title>
        <authorList>
            <consortium name="New Zealand Agricultural Greenhouse Gas Research Centre/Pastoral Greenhouse Gas Research Consortium"/>
            <person name="Kelly W.J."/>
            <person name="Li D."/>
            <person name="Lambie S.C."/>
            <person name="Attwood G.T."/>
            <person name="Altermann E."/>
            <person name="Leahy S.C."/>
        </authorList>
    </citation>
    <scope>NUCLEOTIDE SEQUENCE [LARGE SCALE GENOMIC DNA]</scope>
    <source>
        <strain evidence="4">YLM1</strain>
    </source>
</reference>
<dbReference type="GeneID" id="28489563"/>
<dbReference type="EMBL" id="FOTL01000002">
    <property type="protein sequence ID" value="SFL19758.1"/>
    <property type="molecule type" value="Genomic_DNA"/>
</dbReference>
<dbReference type="PATRIC" id="fig|294671.3.peg.1314"/>
<keyword evidence="4" id="KW-1185">Reference proteome</keyword>
<dbReference type="STRING" id="294671.YLM1_1257"/>
<dbReference type="Proteomes" id="UP000183442">
    <property type="component" value="Unassembled WGS sequence"/>
</dbReference>
<name>A0A126R185_METOL</name>
<evidence type="ECO:0000256" key="1">
    <source>
        <dbReference type="SAM" id="Coils"/>
    </source>
</evidence>
<evidence type="ECO:0000313" key="3">
    <source>
        <dbReference type="EMBL" id="SFL19758.1"/>
    </source>
</evidence>
<dbReference type="EMBL" id="CP014265">
    <property type="protein sequence ID" value="AMK15814.1"/>
    <property type="molecule type" value="Genomic_DNA"/>
</dbReference>
<keyword evidence="1" id="KW-0175">Coiled coil</keyword>
<proteinExistence type="predicted"/>
<evidence type="ECO:0000313" key="2">
    <source>
        <dbReference type="EMBL" id="AMK15814.1"/>
    </source>
</evidence>
<protein>
    <submittedName>
        <fullName evidence="2">Uncharacterized protein</fullName>
    </submittedName>
</protein>
<evidence type="ECO:0000313" key="4">
    <source>
        <dbReference type="Proteomes" id="UP000066376"/>
    </source>
</evidence>
<feature type="coiled-coil region" evidence="1">
    <location>
        <begin position="4"/>
        <end position="88"/>
    </location>
</feature>
<dbReference type="RefSeq" id="WP_067147375.1">
    <property type="nucleotide sequence ID" value="NZ_CP014265.1"/>
</dbReference>